<gene>
    <name evidence="2" type="ORF">ILEXP_LOCUS36969</name>
</gene>
<keyword evidence="3" id="KW-1185">Reference proteome</keyword>
<dbReference type="EMBL" id="CAUOFW020004891">
    <property type="protein sequence ID" value="CAK9167686.1"/>
    <property type="molecule type" value="Genomic_DNA"/>
</dbReference>
<evidence type="ECO:0000256" key="1">
    <source>
        <dbReference type="SAM" id="MobiDB-lite"/>
    </source>
</evidence>
<feature type="compositionally biased region" description="Basic and acidic residues" evidence="1">
    <location>
        <begin position="58"/>
        <end position="67"/>
    </location>
</feature>
<evidence type="ECO:0000313" key="3">
    <source>
        <dbReference type="Proteomes" id="UP001642360"/>
    </source>
</evidence>
<evidence type="ECO:0000313" key="2">
    <source>
        <dbReference type="EMBL" id="CAK9167686.1"/>
    </source>
</evidence>
<proteinExistence type="predicted"/>
<dbReference type="AlphaFoldDB" id="A0ABC8TIJ7"/>
<name>A0ABC8TIJ7_9AQUA</name>
<comment type="caution">
    <text evidence="2">The sequence shown here is derived from an EMBL/GenBank/DDBJ whole genome shotgun (WGS) entry which is preliminary data.</text>
</comment>
<protein>
    <submittedName>
        <fullName evidence="2">Uncharacterized protein</fullName>
    </submittedName>
</protein>
<accession>A0ABC8TIJ7</accession>
<dbReference type="Proteomes" id="UP001642360">
    <property type="component" value="Unassembled WGS sequence"/>
</dbReference>
<sequence>MVSGGAMLSYEGANVDPPSSGPPKATTQASGDGPGEHSVDPPSSGPPKATTQASGDGPGEHSGDLLS</sequence>
<organism evidence="2 3">
    <name type="scientific">Ilex paraguariensis</name>
    <name type="common">yerba mate</name>
    <dbReference type="NCBI Taxonomy" id="185542"/>
    <lineage>
        <taxon>Eukaryota</taxon>
        <taxon>Viridiplantae</taxon>
        <taxon>Streptophyta</taxon>
        <taxon>Embryophyta</taxon>
        <taxon>Tracheophyta</taxon>
        <taxon>Spermatophyta</taxon>
        <taxon>Magnoliopsida</taxon>
        <taxon>eudicotyledons</taxon>
        <taxon>Gunneridae</taxon>
        <taxon>Pentapetalae</taxon>
        <taxon>asterids</taxon>
        <taxon>campanulids</taxon>
        <taxon>Aquifoliales</taxon>
        <taxon>Aquifoliaceae</taxon>
        <taxon>Ilex</taxon>
    </lineage>
</organism>
<reference evidence="2 3" key="1">
    <citation type="submission" date="2024-02" db="EMBL/GenBank/DDBJ databases">
        <authorList>
            <person name="Vignale AGUSTIN F."/>
            <person name="Sosa J E."/>
            <person name="Modenutti C."/>
        </authorList>
    </citation>
    <scope>NUCLEOTIDE SEQUENCE [LARGE SCALE GENOMIC DNA]</scope>
</reference>
<feature type="region of interest" description="Disordered" evidence="1">
    <location>
        <begin position="1"/>
        <end position="67"/>
    </location>
</feature>